<accession>A0A4Q0I4N1</accession>
<comment type="caution">
    <text evidence="1">The sequence shown here is derived from an EMBL/GenBank/DDBJ whole genome shotgun (WGS) entry which is preliminary data.</text>
</comment>
<dbReference type="OrthoDB" id="1678992at2"/>
<dbReference type="Proteomes" id="UP000289166">
    <property type="component" value="Unassembled WGS sequence"/>
</dbReference>
<name>A0A4Q0I4N1_9FIRM</name>
<evidence type="ECO:0000313" key="1">
    <source>
        <dbReference type="EMBL" id="RXE59238.1"/>
    </source>
</evidence>
<organism evidence="1 2">
    <name type="scientific">Acetivibrio mesophilus</name>
    <dbReference type="NCBI Taxonomy" id="2487273"/>
    <lineage>
        <taxon>Bacteria</taxon>
        <taxon>Bacillati</taxon>
        <taxon>Bacillota</taxon>
        <taxon>Clostridia</taxon>
        <taxon>Eubacteriales</taxon>
        <taxon>Oscillospiraceae</taxon>
        <taxon>Acetivibrio</taxon>
    </lineage>
</organism>
<gene>
    <name evidence="1" type="ORF">EFD62_07640</name>
</gene>
<dbReference type="EMBL" id="RLII01000007">
    <property type="protein sequence ID" value="RXE59238.1"/>
    <property type="molecule type" value="Genomic_DNA"/>
</dbReference>
<sequence>MIIDTSTTIAYKCSSCGAFQFTNVSLFEMSNKKESCFTCRCNGSSLVIAKEGPTDYRIVIPCIGCGTDHIYLFSRRELMACEMSVLNCPKTGMQQCFIGSDEDVRKQIDSLEKEFDELINMLGYDNYFVNTQVMFDSLNIIHDIAEKGNLFCECGNNDIELLLLSDKIYLRCKKCPANKIIYASSNEHLKNNLQTKQILLLDEGQPLDIKAMEPLMKKRDGK</sequence>
<protein>
    <submittedName>
        <fullName evidence="1">Uncharacterized protein</fullName>
    </submittedName>
</protein>
<proteinExistence type="predicted"/>
<evidence type="ECO:0000313" key="2">
    <source>
        <dbReference type="Proteomes" id="UP000289166"/>
    </source>
</evidence>
<dbReference type="AlphaFoldDB" id="A0A4Q0I4N1"/>
<reference evidence="2" key="1">
    <citation type="submission" date="2018-11" db="EMBL/GenBank/DDBJ databases">
        <title>Genome sequencing of a novel mesophilic and cellulolytic organism within the genus Hungateiclostridium.</title>
        <authorList>
            <person name="Rettenmaier R."/>
            <person name="Liebl W."/>
            <person name="Zverlov V."/>
        </authorList>
    </citation>
    <scope>NUCLEOTIDE SEQUENCE [LARGE SCALE GENOMIC DNA]</scope>
    <source>
        <strain evidence="2">N2K1</strain>
    </source>
</reference>
<dbReference type="RefSeq" id="WP_069195263.1">
    <property type="nucleotide sequence ID" value="NZ_RLII01000007.1"/>
</dbReference>
<keyword evidence="2" id="KW-1185">Reference proteome</keyword>